<dbReference type="Gene3D" id="3.40.50.720">
    <property type="entry name" value="NAD(P)-binding Rossmann-like Domain"/>
    <property type="match status" value="1"/>
</dbReference>
<dbReference type="Gene3D" id="3.90.180.10">
    <property type="entry name" value="Medium-chain alcohol dehydrogenases, catalytic domain"/>
    <property type="match status" value="1"/>
</dbReference>
<keyword evidence="2" id="KW-0560">Oxidoreductase</keyword>
<proteinExistence type="predicted"/>
<dbReference type="Proteomes" id="UP000075230">
    <property type="component" value="Unassembled WGS sequence"/>
</dbReference>
<dbReference type="InterPro" id="IPR013149">
    <property type="entry name" value="ADH-like_C"/>
</dbReference>
<dbReference type="GO" id="GO:0008270">
    <property type="term" value="F:zinc ion binding"/>
    <property type="evidence" value="ECO:0007669"/>
    <property type="project" value="InterPro"/>
</dbReference>
<evidence type="ECO:0000256" key="3">
    <source>
        <dbReference type="ARBA" id="ARBA00043088"/>
    </source>
</evidence>
<dbReference type="GO" id="GO:0003960">
    <property type="term" value="F:quinone reductase (NADPH) activity"/>
    <property type="evidence" value="ECO:0007669"/>
    <property type="project" value="InterPro"/>
</dbReference>
<dbReference type="SMART" id="SM00829">
    <property type="entry name" value="PKS_ER"/>
    <property type="match status" value="1"/>
</dbReference>
<dbReference type="AlphaFoldDB" id="A0A146F7G7"/>
<evidence type="ECO:0000256" key="4">
    <source>
        <dbReference type="ARBA" id="ARBA00070796"/>
    </source>
</evidence>
<dbReference type="SUPFAM" id="SSF51735">
    <property type="entry name" value="NAD(P)-binding Rossmann-fold domains"/>
    <property type="match status" value="1"/>
</dbReference>
<protein>
    <recommendedName>
        <fullName evidence="4">Probable quinone oxidoreductase</fullName>
    </recommendedName>
    <alternativeName>
        <fullName evidence="3">NADPH:quinone reductase</fullName>
    </alternativeName>
</protein>
<evidence type="ECO:0000256" key="1">
    <source>
        <dbReference type="ARBA" id="ARBA00022857"/>
    </source>
</evidence>
<dbReference type="InterPro" id="IPR020843">
    <property type="entry name" value="ER"/>
</dbReference>
<dbReference type="InterPro" id="IPR036291">
    <property type="entry name" value="NAD(P)-bd_dom_sf"/>
</dbReference>
<dbReference type="FunFam" id="3.40.50.720:FF:000053">
    <property type="entry name" value="Quinone oxidoreductase 1"/>
    <property type="match status" value="1"/>
</dbReference>
<reference evidence="7" key="2">
    <citation type="submission" date="2016-02" db="EMBL/GenBank/DDBJ databases">
        <title>Genome sequencing of Aspergillus luchuensis NBRC 4314.</title>
        <authorList>
            <person name="Yamada O."/>
        </authorList>
    </citation>
    <scope>NUCLEOTIDE SEQUENCE [LARGE SCALE GENOMIC DNA]</scope>
    <source>
        <strain evidence="7">RIB 2604</strain>
    </source>
</reference>
<gene>
    <name evidence="6" type="ORF">RIB2604_01004520</name>
</gene>
<dbReference type="PROSITE" id="PS01162">
    <property type="entry name" value="QOR_ZETA_CRYSTAL"/>
    <property type="match status" value="1"/>
</dbReference>
<dbReference type="GO" id="GO:0070402">
    <property type="term" value="F:NADPH binding"/>
    <property type="evidence" value="ECO:0007669"/>
    <property type="project" value="TreeGrafter"/>
</dbReference>
<dbReference type="PANTHER" id="PTHR48106:SF13">
    <property type="entry name" value="QUINONE OXIDOREDUCTASE-RELATED"/>
    <property type="match status" value="1"/>
</dbReference>
<dbReference type="InterPro" id="IPR002364">
    <property type="entry name" value="Quin_OxRdtase/zeta-crystal_CS"/>
</dbReference>
<evidence type="ECO:0000313" key="7">
    <source>
        <dbReference type="Proteomes" id="UP000075230"/>
    </source>
</evidence>
<dbReference type="Pfam" id="PF08240">
    <property type="entry name" value="ADH_N"/>
    <property type="match status" value="1"/>
</dbReference>
<evidence type="ECO:0000313" key="6">
    <source>
        <dbReference type="EMBL" id="GAT21561.1"/>
    </source>
</evidence>
<accession>A0A146F7G7</accession>
<dbReference type="VEuPathDB" id="FungiDB:ASPFODRAFT_139844"/>
<evidence type="ECO:0000256" key="2">
    <source>
        <dbReference type="ARBA" id="ARBA00023002"/>
    </source>
</evidence>
<reference evidence="6 7" key="1">
    <citation type="journal article" date="2016" name="DNA Res.">
        <title>Genome sequence of Aspergillus luchuensis NBRC 4314.</title>
        <authorList>
            <person name="Yamada O."/>
            <person name="Machida M."/>
            <person name="Hosoyama A."/>
            <person name="Goto M."/>
            <person name="Takahashi T."/>
            <person name="Futagami T."/>
            <person name="Yamagata Y."/>
            <person name="Takeuchi M."/>
            <person name="Kobayashi T."/>
            <person name="Koike H."/>
            <person name="Abe K."/>
            <person name="Asai K."/>
            <person name="Arita M."/>
            <person name="Fujita N."/>
            <person name="Fukuda K."/>
            <person name="Higa K."/>
            <person name="Horikawa H."/>
            <person name="Ishikawa T."/>
            <person name="Jinno K."/>
            <person name="Kato Y."/>
            <person name="Kirimura K."/>
            <person name="Mizutani O."/>
            <person name="Nakasone K."/>
            <person name="Sano M."/>
            <person name="Shiraishi Y."/>
            <person name="Tsukahara M."/>
            <person name="Gomi K."/>
        </authorList>
    </citation>
    <scope>NUCLEOTIDE SEQUENCE [LARGE SCALE GENOMIC DNA]</scope>
    <source>
        <strain evidence="6 7">RIB 2604</strain>
    </source>
</reference>
<dbReference type="InterPro" id="IPR013154">
    <property type="entry name" value="ADH-like_N"/>
</dbReference>
<dbReference type="SUPFAM" id="SSF50129">
    <property type="entry name" value="GroES-like"/>
    <property type="match status" value="1"/>
</dbReference>
<evidence type="ECO:0000259" key="5">
    <source>
        <dbReference type="SMART" id="SM00829"/>
    </source>
</evidence>
<dbReference type="Pfam" id="PF00107">
    <property type="entry name" value="ADH_zinc_N"/>
    <property type="match status" value="1"/>
</dbReference>
<feature type="domain" description="Enoyl reductase (ER)" evidence="5">
    <location>
        <begin position="137"/>
        <end position="451"/>
    </location>
</feature>
<dbReference type="EMBL" id="BCWF01000010">
    <property type="protein sequence ID" value="GAT21561.1"/>
    <property type="molecule type" value="Genomic_DNA"/>
</dbReference>
<dbReference type="GO" id="GO:0035925">
    <property type="term" value="F:mRNA 3'-UTR AU-rich region binding"/>
    <property type="evidence" value="ECO:0007669"/>
    <property type="project" value="TreeGrafter"/>
</dbReference>
<keyword evidence="1" id="KW-0521">NADP</keyword>
<sequence>MKLSAEGMKRMKAQWMEDEDNPECFWRSTSICPDREFMHQGIRSLCKTDSAVYGTVRRQEAGICQLYSRRFGLAADGVTPSDEEVVILWTLELLPETIQRLSAINSHLHPTIASPIRTLTTMSVPQTMKAVLVEKLGGPEVLEFKSDHPVPTPKEGQVLVKNNISGINYIDTYFRTGLYPSAKPEILGREGAGTIVALGDGPNPYNFQVGDRVAWLSTGGYAEYTAVPMAKTIKIPEGITDENLMASFLSGLTVLTLAKETYPVQKDEWVLVHAAAGGAGTLMTQVLKSIGAKVIGTAGGPEKCQLAKSLGADVVIDYRSEEGKDWVKQVKEITGGKGVDVVFDSVGKDTWEGSLESVKRKGTIVWFGNASGPVPPLPLQKLSPKCVKVARPQLFGYIETREEFEFYVNELFSLLLSNKLKAKVHKVYPLEEVAQAHTDLEGRKTTGKSMLKP</sequence>
<dbReference type="GO" id="GO:0005829">
    <property type="term" value="C:cytosol"/>
    <property type="evidence" value="ECO:0007669"/>
    <property type="project" value="TreeGrafter"/>
</dbReference>
<organism evidence="6 7">
    <name type="scientific">Aspergillus kawachii</name>
    <name type="common">White koji mold</name>
    <name type="synonym">Aspergillus awamori var. kawachi</name>
    <dbReference type="NCBI Taxonomy" id="1069201"/>
    <lineage>
        <taxon>Eukaryota</taxon>
        <taxon>Fungi</taxon>
        <taxon>Dikarya</taxon>
        <taxon>Ascomycota</taxon>
        <taxon>Pezizomycotina</taxon>
        <taxon>Eurotiomycetes</taxon>
        <taxon>Eurotiomycetidae</taxon>
        <taxon>Eurotiales</taxon>
        <taxon>Aspergillaceae</taxon>
        <taxon>Aspergillus</taxon>
        <taxon>Aspergillus subgen. Circumdati</taxon>
    </lineage>
</organism>
<comment type="caution">
    <text evidence="6">The sequence shown here is derived from an EMBL/GenBank/DDBJ whole genome shotgun (WGS) entry which is preliminary data.</text>
</comment>
<dbReference type="PANTHER" id="PTHR48106">
    <property type="entry name" value="QUINONE OXIDOREDUCTASE PIG3-RELATED"/>
    <property type="match status" value="1"/>
</dbReference>
<dbReference type="InterPro" id="IPR047618">
    <property type="entry name" value="QOR-like"/>
</dbReference>
<dbReference type="CDD" id="cd05286">
    <property type="entry name" value="QOR2"/>
    <property type="match status" value="1"/>
</dbReference>
<name>A0A146F7G7_ASPKA</name>
<dbReference type="InterPro" id="IPR011032">
    <property type="entry name" value="GroES-like_sf"/>
</dbReference>